<gene>
    <name evidence="1" type="ORF">M0R45_025725</name>
</gene>
<accession>A0AAW1WVG2</accession>
<organism evidence="1 2">
    <name type="scientific">Rubus argutus</name>
    <name type="common">Southern blackberry</name>
    <dbReference type="NCBI Taxonomy" id="59490"/>
    <lineage>
        <taxon>Eukaryota</taxon>
        <taxon>Viridiplantae</taxon>
        <taxon>Streptophyta</taxon>
        <taxon>Embryophyta</taxon>
        <taxon>Tracheophyta</taxon>
        <taxon>Spermatophyta</taxon>
        <taxon>Magnoliopsida</taxon>
        <taxon>eudicotyledons</taxon>
        <taxon>Gunneridae</taxon>
        <taxon>Pentapetalae</taxon>
        <taxon>rosids</taxon>
        <taxon>fabids</taxon>
        <taxon>Rosales</taxon>
        <taxon>Rosaceae</taxon>
        <taxon>Rosoideae</taxon>
        <taxon>Rosoideae incertae sedis</taxon>
        <taxon>Rubus</taxon>
    </lineage>
</organism>
<dbReference type="AlphaFoldDB" id="A0AAW1WVG2"/>
<protein>
    <submittedName>
        <fullName evidence="1">Uncharacterized protein</fullName>
    </submittedName>
</protein>
<evidence type="ECO:0000313" key="1">
    <source>
        <dbReference type="EMBL" id="KAK9928598.1"/>
    </source>
</evidence>
<name>A0AAW1WVG2_RUBAR</name>
<sequence>MAAALSCLSHGFTANLTFISQVPNHSKTFTITINQAAHCFINNINSTIAPLQFQSTIFKPSHYHLTEPARITTTPPQNPTLPCHHHCNLFLSTAASSSLSQSQSHNSQPKTAMSSLFTAPMPITSLCCCQFQPHLHRLKPSLLSRPSGVRLSCRSSKLASPIFSIAASLL</sequence>
<dbReference type="EMBL" id="JBEDUW010000005">
    <property type="protein sequence ID" value="KAK9928598.1"/>
    <property type="molecule type" value="Genomic_DNA"/>
</dbReference>
<keyword evidence="2" id="KW-1185">Reference proteome</keyword>
<comment type="caution">
    <text evidence="1">The sequence shown here is derived from an EMBL/GenBank/DDBJ whole genome shotgun (WGS) entry which is preliminary data.</text>
</comment>
<evidence type="ECO:0000313" key="2">
    <source>
        <dbReference type="Proteomes" id="UP001457282"/>
    </source>
</evidence>
<reference evidence="1 2" key="1">
    <citation type="journal article" date="2023" name="G3 (Bethesda)">
        <title>A chromosome-length genome assembly and annotation of blackberry (Rubus argutus, cv. 'Hillquist').</title>
        <authorList>
            <person name="Bruna T."/>
            <person name="Aryal R."/>
            <person name="Dudchenko O."/>
            <person name="Sargent D.J."/>
            <person name="Mead D."/>
            <person name="Buti M."/>
            <person name="Cavallini A."/>
            <person name="Hytonen T."/>
            <person name="Andres J."/>
            <person name="Pham M."/>
            <person name="Weisz D."/>
            <person name="Mascagni F."/>
            <person name="Usai G."/>
            <person name="Natali L."/>
            <person name="Bassil N."/>
            <person name="Fernandez G.E."/>
            <person name="Lomsadze A."/>
            <person name="Armour M."/>
            <person name="Olukolu B."/>
            <person name="Poorten T."/>
            <person name="Britton C."/>
            <person name="Davik J."/>
            <person name="Ashrafi H."/>
            <person name="Aiden E.L."/>
            <person name="Borodovsky M."/>
            <person name="Worthington M."/>
        </authorList>
    </citation>
    <scope>NUCLEOTIDE SEQUENCE [LARGE SCALE GENOMIC DNA]</scope>
    <source>
        <strain evidence="1">PI 553951</strain>
    </source>
</reference>
<dbReference type="Proteomes" id="UP001457282">
    <property type="component" value="Unassembled WGS sequence"/>
</dbReference>
<proteinExistence type="predicted"/>